<evidence type="ECO:0000259" key="4">
    <source>
        <dbReference type="PROSITE" id="PS51352"/>
    </source>
</evidence>
<dbReference type="Pfam" id="PF00085">
    <property type="entry name" value="Thioredoxin"/>
    <property type="match status" value="1"/>
</dbReference>
<evidence type="ECO:0000313" key="6">
    <source>
        <dbReference type="Proteomes" id="UP000182334"/>
    </source>
</evidence>
<dbReference type="PANTHER" id="PTHR45672:SF3">
    <property type="entry name" value="THIOREDOXIN DOMAIN-CONTAINING PROTEIN 5"/>
    <property type="match status" value="1"/>
</dbReference>
<dbReference type="EMBL" id="LT635761">
    <property type="protein sequence ID" value="SGZ56945.1"/>
    <property type="molecule type" value="Genomic_DNA"/>
</dbReference>
<dbReference type="Proteomes" id="UP000182334">
    <property type="component" value="Chromosome VI"/>
</dbReference>
<dbReference type="InterPro" id="IPR036249">
    <property type="entry name" value="Thioredoxin-like_sf"/>
</dbReference>
<keyword evidence="2 3" id="KW-0732">Signal</keyword>
<dbReference type="AlphaFoldDB" id="A0A1L0C041"/>
<evidence type="ECO:0000256" key="2">
    <source>
        <dbReference type="ARBA" id="ARBA00022729"/>
    </source>
</evidence>
<proteinExistence type="inferred from homology"/>
<dbReference type="SUPFAM" id="SSF52833">
    <property type="entry name" value="Thioredoxin-like"/>
    <property type="match status" value="2"/>
</dbReference>
<feature type="chain" id="PRO_5012114515" evidence="3">
    <location>
        <begin position="17"/>
        <end position="304"/>
    </location>
</feature>
<organism evidence="5 6">
    <name type="scientific">Sungouiella intermedia</name>
    <dbReference type="NCBI Taxonomy" id="45354"/>
    <lineage>
        <taxon>Eukaryota</taxon>
        <taxon>Fungi</taxon>
        <taxon>Dikarya</taxon>
        <taxon>Ascomycota</taxon>
        <taxon>Saccharomycotina</taxon>
        <taxon>Pichiomycetes</taxon>
        <taxon>Metschnikowiaceae</taxon>
        <taxon>Sungouiella</taxon>
    </lineage>
</organism>
<dbReference type="InterPro" id="IPR051063">
    <property type="entry name" value="PDI"/>
</dbReference>
<name>A0A1L0C041_9ASCO</name>
<feature type="domain" description="Thioredoxin" evidence="4">
    <location>
        <begin position="4"/>
        <end position="121"/>
    </location>
</feature>
<dbReference type="PROSITE" id="PS51352">
    <property type="entry name" value="THIOREDOXIN_2"/>
    <property type="match status" value="1"/>
</dbReference>
<dbReference type="InterPro" id="IPR013766">
    <property type="entry name" value="Thioredoxin_domain"/>
</dbReference>
<protein>
    <submittedName>
        <fullName evidence="5">CIC11C00000002484</fullName>
    </submittedName>
</protein>
<dbReference type="GO" id="GO:0005783">
    <property type="term" value="C:endoplasmic reticulum"/>
    <property type="evidence" value="ECO:0007669"/>
    <property type="project" value="TreeGrafter"/>
</dbReference>
<accession>A0A1L0C041</accession>
<evidence type="ECO:0000256" key="1">
    <source>
        <dbReference type="ARBA" id="ARBA00006347"/>
    </source>
</evidence>
<feature type="signal peptide" evidence="3">
    <location>
        <begin position="1"/>
        <end position="16"/>
    </location>
</feature>
<sequence>MLWLSILLCLATLAVLEVIEIGSTQQILQKPYSLIYFSAPDCRYCADFNPDFEYISTLYNGNENLQVVKVNGRVHKDLVKLFEVAAFPTLKLYDTTQKKVLTYSDPRTVEDIERFLQDKTDAIPQLDNIITVVEEVATPKDVEALSSHGKVLLVFISRQSYDWSTYYYPGHYYQRLSREFPELKFGIVFADEVGTELMEQYHISNMPSAVFLDGPAVKILNTVSTNQMVNYKLTEEMIRKLIVNADIKEENLWFENVDALAQYAASVEFDGHKQRKAGMNFIESRELNLDADEEYELLLSKIGL</sequence>
<evidence type="ECO:0000313" key="5">
    <source>
        <dbReference type="EMBL" id="SGZ56945.1"/>
    </source>
</evidence>
<dbReference type="STRING" id="45354.A0A1L0C041"/>
<reference evidence="5 6" key="1">
    <citation type="submission" date="2016-10" db="EMBL/GenBank/DDBJ databases">
        <authorList>
            <person name="de Groot N.N."/>
        </authorList>
    </citation>
    <scope>NUCLEOTIDE SEQUENCE [LARGE SCALE GENOMIC DNA]</scope>
    <source>
        <strain evidence="5 6">CBS 141442</strain>
    </source>
</reference>
<dbReference type="OrthoDB" id="10264505at2759"/>
<gene>
    <name evidence="5" type="ORF">SAMEA4029010_CIC11G00000002484</name>
</gene>
<dbReference type="Gene3D" id="3.40.30.10">
    <property type="entry name" value="Glutaredoxin"/>
    <property type="match status" value="1"/>
</dbReference>
<evidence type="ECO:0000256" key="3">
    <source>
        <dbReference type="SAM" id="SignalP"/>
    </source>
</evidence>
<comment type="similarity">
    <text evidence="1">Belongs to the protein disulfide isomerase family.</text>
</comment>
<dbReference type="GO" id="GO:0006457">
    <property type="term" value="P:protein folding"/>
    <property type="evidence" value="ECO:0007669"/>
    <property type="project" value="TreeGrafter"/>
</dbReference>
<dbReference type="CDD" id="cd02961">
    <property type="entry name" value="PDI_a_family"/>
    <property type="match status" value="1"/>
</dbReference>
<keyword evidence="6" id="KW-1185">Reference proteome</keyword>
<dbReference type="PANTHER" id="PTHR45672">
    <property type="entry name" value="PROTEIN DISULFIDE-ISOMERASE C17H9.14C-RELATED"/>
    <property type="match status" value="1"/>
</dbReference>
<dbReference type="GO" id="GO:0003756">
    <property type="term" value="F:protein disulfide isomerase activity"/>
    <property type="evidence" value="ECO:0007669"/>
    <property type="project" value="TreeGrafter"/>
</dbReference>